<evidence type="ECO:0000313" key="5">
    <source>
        <dbReference type="Proteomes" id="UP000234331"/>
    </source>
</evidence>
<keyword evidence="2" id="KW-0677">Repeat</keyword>
<dbReference type="Gene3D" id="2.130.10.10">
    <property type="entry name" value="YVTN repeat-like/Quinoprotein amine dehydrogenase"/>
    <property type="match status" value="1"/>
</dbReference>
<accession>A0A2I2KXX6</accession>
<sequence length="120" mass="13033">MWDVATGTCIHTFIGHTSVLWEISFSPDGTVLVTAGEDGTCRTWNTTTGELTSTLIGLGDGGWITHLQRNHYRASSADDDVSWWAMGLCRFQLGELDAYVPGMTRIGNLAGQHPGPSIQH</sequence>
<dbReference type="Proteomes" id="UP000234331">
    <property type="component" value="Unassembled WGS sequence"/>
</dbReference>
<dbReference type="PROSITE" id="PS50294">
    <property type="entry name" value="WD_REPEATS_REGION"/>
    <property type="match status" value="1"/>
</dbReference>
<evidence type="ECO:0000256" key="3">
    <source>
        <dbReference type="PROSITE-ProRule" id="PRU00221"/>
    </source>
</evidence>
<evidence type="ECO:0000313" key="4">
    <source>
        <dbReference type="EMBL" id="SNQ50511.1"/>
    </source>
</evidence>
<dbReference type="AlphaFoldDB" id="A0A2I2KXX6"/>
<feature type="repeat" description="WD" evidence="3">
    <location>
        <begin position="13"/>
        <end position="54"/>
    </location>
</feature>
<evidence type="ECO:0000256" key="2">
    <source>
        <dbReference type="ARBA" id="ARBA00022737"/>
    </source>
</evidence>
<keyword evidence="1 3" id="KW-0853">WD repeat</keyword>
<dbReference type="PANTHER" id="PTHR19848">
    <property type="entry name" value="WD40 REPEAT PROTEIN"/>
    <property type="match status" value="1"/>
</dbReference>
<gene>
    <name evidence="4" type="ORF">FRACA_4790001</name>
</gene>
<evidence type="ECO:0000256" key="1">
    <source>
        <dbReference type="ARBA" id="ARBA00022574"/>
    </source>
</evidence>
<dbReference type="SMART" id="SM00320">
    <property type="entry name" value="WD40"/>
    <property type="match status" value="1"/>
</dbReference>
<organism evidence="4 5">
    <name type="scientific">Frankia canadensis</name>
    <dbReference type="NCBI Taxonomy" id="1836972"/>
    <lineage>
        <taxon>Bacteria</taxon>
        <taxon>Bacillati</taxon>
        <taxon>Actinomycetota</taxon>
        <taxon>Actinomycetes</taxon>
        <taxon>Frankiales</taxon>
        <taxon>Frankiaceae</taxon>
        <taxon>Frankia</taxon>
    </lineage>
</organism>
<dbReference type="InterPro" id="IPR001680">
    <property type="entry name" value="WD40_rpt"/>
</dbReference>
<dbReference type="Pfam" id="PF00400">
    <property type="entry name" value="WD40"/>
    <property type="match status" value="1"/>
</dbReference>
<protein>
    <submittedName>
        <fullName evidence="4">Uncharacterized protein</fullName>
    </submittedName>
</protein>
<dbReference type="InterPro" id="IPR019775">
    <property type="entry name" value="WD40_repeat_CS"/>
</dbReference>
<dbReference type="InterPro" id="IPR036322">
    <property type="entry name" value="WD40_repeat_dom_sf"/>
</dbReference>
<dbReference type="PROSITE" id="PS50082">
    <property type="entry name" value="WD_REPEATS_2"/>
    <property type="match status" value="1"/>
</dbReference>
<dbReference type="SUPFAM" id="SSF50978">
    <property type="entry name" value="WD40 repeat-like"/>
    <property type="match status" value="1"/>
</dbReference>
<dbReference type="EMBL" id="FZMO01000422">
    <property type="protein sequence ID" value="SNQ50511.1"/>
    <property type="molecule type" value="Genomic_DNA"/>
</dbReference>
<keyword evidence="5" id="KW-1185">Reference proteome</keyword>
<dbReference type="PROSITE" id="PS00678">
    <property type="entry name" value="WD_REPEATS_1"/>
    <property type="match status" value="1"/>
</dbReference>
<dbReference type="PANTHER" id="PTHR19848:SF8">
    <property type="entry name" value="F-BOX AND WD REPEAT DOMAIN CONTAINING 7"/>
    <property type="match status" value="1"/>
</dbReference>
<name>A0A2I2KXX6_9ACTN</name>
<dbReference type="InterPro" id="IPR015943">
    <property type="entry name" value="WD40/YVTN_repeat-like_dom_sf"/>
</dbReference>
<reference evidence="4 5" key="1">
    <citation type="submission" date="2017-06" db="EMBL/GenBank/DDBJ databases">
        <authorList>
            <person name="Kim H.J."/>
            <person name="Triplett B.A."/>
        </authorList>
    </citation>
    <scope>NUCLEOTIDE SEQUENCE [LARGE SCALE GENOMIC DNA]</scope>
    <source>
        <strain evidence="4">FRACA_ARgP5</strain>
    </source>
</reference>
<proteinExistence type="predicted"/>